<dbReference type="Pfam" id="PF13385">
    <property type="entry name" value="Laminin_G_3"/>
    <property type="match status" value="1"/>
</dbReference>
<sequence>MGIDYVNVKKDGDGYKLFLYFIPSASDLPDRKTVPDAVTPASIRISDYGENKASSDILVRDVVNGKWERSIEPVIDSALNLDGKTKINCGNKINLADKSFTVEFWARRESAGKHHIIIGQGPPAKNAALKIGFKDTGCFTFGFSGDDLDTENTWSDTDWHHWACVYEAAPKRQTIYRDGKIAARRYTSDHYHGCGYLYLGSGSSGGLFFNAIIEEAPETVRIWNRARTRPVSNGFLSHTDDFFHGAVADIRIWNKARTQDGIIADMYHRLTGREARLMAYWMLPARNLDLSKFGKAVFGSGKWFDSKEITVADISKNGNSFKCPKSFLCRMDQPPLPQGYIVKQEGSRVDLYQEEDVLTIAVSRENQIAQEKEGCKYRLELPEITNLDPFFSQITFDLNEESEFDPEPPPRVEPKKGISPDIDYLTKDYESFRKLMFYRMSALAPNWTERNPADMGVAITEVLAYMADHLSYFQDAVSTEAYLGTARRRVSLARHARLIDYRMHEGCNARVWVQVEVESDTELEKGTVLITKTPGRDVCVSNDTFIEEMLPTGPKIFETMHPVSLFKDHNRLSFYTWGGNITRLRKGAIQAALSGNFPNLQAGDVLIFEEVKGVLTGLKEDAEPNRRHAVRLTKVRLSSDLMGGADGEPAHITNIQWAEADALPFDFYIASAFEGTEISDITTALGNVVLADHGRTIRGESLPEVPPTGKYRPQLERINLTCSVPYDHFSARQLSAQETLDQNPRTAGPLIWLTEQDTEEAWTAQNDFFNCDRFVRGFVAETENDRRVFLRFGDGSHGKIPLPATCFSAAYRIGNGSAGNIGRDAIAHVITAEKAIIRVRNPLSAYGGTDPEKMNQVRLQAPQAFRTQERCITPEDYVRKIESHPEVQRAAASVRWTGSWHTVFIAVDRVGDNPSDAEFCKRLSAFMKRFRIVGADMRIEPPRFVPLDIAMTVSVLPGYFPGTVEKSLEEKFSNVEFSDGRLGLFHPDNFSFGQSVYLSHLMTEAGKVPGVGEIRFTRFQRWDRPSGDEIEEGEIAVGPLEIVRLDNNIEAPGNGRILFEMSEVS</sequence>
<evidence type="ECO:0000313" key="5">
    <source>
        <dbReference type="Proteomes" id="UP000663722"/>
    </source>
</evidence>
<evidence type="ECO:0000259" key="3">
    <source>
        <dbReference type="SMART" id="SM00560"/>
    </source>
</evidence>
<dbReference type="KEGG" id="dmm:dnm_051370"/>
<gene>
    <name evidence="4" type="ORF">dnm_051370</name>
</gene>
<dbReference type="SUPFAM" id="SSF49899">
    <property type="entry name" value="Concanavalin A-like lectins/glucanases"/>
    <property type="match status" value="1"/>
</dbReference>
<keyword evidence="2" id="KW-1015">Disulfide bond</keyword>
<evidence type="ECO:0000256" key="2">
    <source>
        <dbReference type="ARBA" id="ARBA00023157"/>
    </source>
</evidence>
<feature type="domain" description="LamG-like jellyroll fold" evidence="3">
    <location>
        <begin position="98"/>
        <end position="230"/>
    </location>
</feature>
<dbReference type="AlphaFoldDB" id="A0A975BNR7"/>
<keyword evidence="5" id="KW-1185">Reference proteome</keyword>
<organism evidence="4 5">
    <name type="scientific">Desulfonema magnum</name>
    <dbReference type="NCBI Taxonomy" id="45655"/>
    <lineage>
        <taxon>Bacteria</taxon>
        <taxon>Pseudomonadati</taxon>
        <taxon>Thermodesulfobacteriota</taxon>
        <taxon>Desulfobacteria</taxon>
        <taxon>Desulfobacterales</taxon>
        <taxon>Desulfococcaceae</taxon>
        <taxon>Desulfonema</taxon>
    </lineage>
</organism>
<evidence type="ECO:0000256" key="1">
    <source>
        <dbReference type="ARBA" id="ARBA00022729"/>
    </source>
</evidence>
<dbReference type="SMART" id="SM00560">
    <property type="entry name" value="LamGL"/>
    <property type="match status" value="1"/>
</dbReference>
<dbReference type="InterPro" id="IPR006558">
    <property type="entry name" value="LamG-like"/>
</dbReference>
<protein>
    <submittedName>
        <fullName evidence="4">Baseplate assembly protein domain-containing protein</fullName>
    </submittedName>
</protein>
<reference evidence="4" key="1">
    <citation type="journal article" date="2021" name="Microb. Physiol.">
        <title>Proteogenomic Insights into the Physiology of Marine, Sulfate-Reducing, Filamentous Desulfonema limicola and Desulfonema magnum.</title>
        <authorList>
            <person name="Schnaars V."/>
            <person name="Wohlbrand L."/>
            <person name="Scheve S."/>
            <person name="Hinrichs C."/>
            <person name="Reinhardt R."/>
            <person name="Rabus R."/>
        </authorList>
    </citation>
    <scope>NUCLEOTIDE SEQUENCE</scope>
    <source>
        <strain evidence="4">4be13</strain>
    </source>
</reference>
<keyword evidence="1" id="KW-0732">Signal</keyword>
<name>A0A975BNR7_9BACT</name>
<accession>A0A975BNR7</accession>
<dbReference type="Gene3D" id="2.60.120.200">
    <property type="match status" value="2"/>
</dbReference>
<evidence type="ECO:0000313" key="4">
    <source>
        <dbReference type="EMBL" id="QTA89089.1"/>
    </source>
</evidence>
<dbReference type="InterPro" id="IPR013320">
    <property type="entry name" value="ConA-like_dom_sf"/>
</dbReference>
<dbReference type="EMBL" id="CP061800">
    <property type="protein sequence ID" value="QTA89089.1"/>
    <property type="molecule type" value="Genomic_DNA"/>
</dbReference>
<dbReference type="Proteomes" id="UP000663722">
    <property type="component" value="Chromosome"/>
</dbReference>
<proteinExistence type="predicted"/>